<dbReference type="RefSeq" id="WP_210580756.1">
    <property type="nucleotide sequence ID" value="NZ_LK995522.1"/>
</dbReference>
<gene>
    <name evidence="4" type="ORF">AAM4_1931</name>
</gene>
<dbReference type="AlphaFoldDB" id="A0A1L7RRG6"/>
<dbReference type="EMBL" id="LK995522">
    <property type="protein sequence ID" value="CED91763.1"/>
    <property type="molecule type" value="Genomic_DNA"/>
</dbReference>
<evidence type="ECO:0000256" key="1">
    <source>
        <dbReference type="SAM" id="MobiDB-lite"/>
    </source>
</evidence>
<sequence length="236" mass="24034">MSQPQDGRVARRRDRDARGLSSTRARRGQAESRLPSAPRERRPLLAALAVLLIVGGALLAGLLATRADHRVEVLVAARTVRAGEVITGDDLVSTPVSSTLDTLILASQTEQVVGRTARVEIAKGQLLDTSQLLASSLPGDGSQVVGISLESGRFPAGGLAAGDVVDVVDTNSGAVTVRGVQVLMAVSTSGSDNDWTSGCVLSLIVNEVDAAALAQAAAGGSIAVVLTASDQPIGEG</sequence>
<keyword evidence="2" id="KW-0472">Membrane</keyword>
<keyword evidence="2" id="KW-0812">Transmembrane</keyword>
<accession>A0A1L7RRG6</accession>
<evidence type="ECO:0000256" key="2">
    <source>
        <dbReference type="SAM" id="Phobius"/>
    </source>
</evidence>
<dbReference type="SMART" id="SM00858">
    <property type="entry name" value="SAF"/>
    <property type="match status" value="1"/>
</dbReference>
<dbReference type="Gene3D" id="3.90.1210.10">
    <property type="entry name" value="Antifreeze-like/N-acetylneuraminic acid synthase C-terminal domain"/>
    <property type="match status" value="1"/>
</dbReference>
<dbReference type="InterPro" id="IPR013974">
    <property type="entry name" value="SAF"/>
</dbReference>
<feature type="transmembrane region" description="Helical" evidence="2">
    <location>
        <begin position="44"/>
        <end position="64"/>
    </location>
</feature>
<dbReference type="CDD" id="cd11614">
    <property type="entry name" value="SAF_CpaB_FlgA_like"/>
    <property type="match status" value="1"/>
</dbReference>
<dbReference type="Pfam" id="PF08666">
    <property type="entry name" value="SAF"/>
    <property type="match status" value="1"/>
</dbReference>
<feature type="region of interest" description="Disordered" evidence="1">
    <location>
        <begin position="1"/>
        <end position="38"/>
    </location>
</feature>
<evidence type="ECO:0000259" key="3">
    <source>
        <dbReference type="SMART" id="SM00858"/>
    </source>
</evidence>
<keyword evidence="2" id="KW-1133">Transmembrane helix</keyword>
<feature type="domain" description="SAF" evidence="3">
    <location>
        <begin position="71"/>
        <end position="133"/>
    </location>
</feature>
<proteinExistence type="predicted"/>
<evidence type="ECO:0000313" key="4">
    <source>
        <dbReference type="EMBL" id="CED91763.1"/>
    </source>
</evidence>
<organism evidence="4">
    <name type="scientific">Actinomyces succiniciruminis</name>
    <dbReference type="NCBI Taxonomy" id="1522002"/>
    <lineage>
        <taxon>Bacteria</taxon>
        <taxon>Bacillati</taxon>
        <taxon>Actinomycetota</taxon>
        <taxon>Actinomycetes</taxon>
        <taxon>Actinomycetales</taxon>
        <taxon>Actinomycetaceae</taxon>
        <taxon>Actinomyces</taxon>
    </lineage>
</organism>
<protein>
    <submittedName>
        <fullName evidence="4">SAF domain protein</fullName>
    </submittedName>
</protein>
<reference evidence="4" key="1">
    <citation type="submission" date="2014-07" db="EMBL/GenBank/DDBJ databases">
        <authorList>
            <person name="Zhang J.E."/>
            <person name="Yang H."/>
            <person name="Guo J."/>
            <person name="Deng Z."/>
            <person name="Luo H."/>
            <person name="Luo M."/>
            <person name="Zhao B."/>
        </authorList>
    </citation>
    <scope>NUCLEOTIDE SEQUENCE</scope>
    <source>
        <strain evidence="4">AM4</strain>
    </source>
</reference>
<name>A0A1L7RRG6_9ACTO</name>